<dbReference type="EMBL" id="JACONZ010000003">
    <property type="protein sequence ID" value="MBC5581625.1"/>
    <property type="molecule type" value="Genomic_DNA"/>
</dbReference>
<evidence type="ECO:0000256" key="3">
    <source>
        <dbReference type="ARBA" id="ARBA00048447"/>
    </source>
</evidence>
<evidence type="ECO:0000313" key="5">
    <source>
        <dbReference type="EMBL" id="MBC5581625.1"/>
    </source>
</evidence>
<sequence length="242" mass="26726">MTMHNDANPGEIAERIVLVGDPNRAKHMAETYLQDAVLVNKTRCAYCYTGTYEGVRVSVMAVGMGGPSMLIYATELCRDYGCKILVRAGTSGGYLEEMRNFDIVLSQATSTTSGINDNMFNGHFSPVADFGLLCTADRIAKEMKLTTYVGGTICNDRLYRDETYKSKMWKQYGMLCSEQEGTAFYTAAAQFGCRALMMVGITTGIRYDENGNEMFVELPDRDPAHSMDDLVQLALKTAAHAE</sequence>
<dbReference type="Pfam" id="PF01048">
    <property type="entry name" value="PNP_UDP_1"/>
    <property type="match status" value="1"/>
</dbReference>
<keyword evidence="6" id="KW-1185">Reference proteome</keyword>
<comment type="catalytic activity">
    <reaction evidence="3">
        <text>uridine + phosphate = alpha-D-ribose 1-phosphate + uracil</text>
        <dbReference type="Rhea" id="RHEA:24388"/>
        <dbReference type="ChEBI" id="CHEBI:16704"/>
        <dbReference type="ChEBI" id="CHEBI:17568"/>
        <dbReference type="ChEBI" id="CHEBI:43474"/>
        <dbReference type="ChEBI" id="CHEBI:57720"/>
        <dbReference type="EC" id="2.4.2.3"/>
    </reaction>
</comment>
<reference evidence="5" key="1">
    <citation type="submission" date="2020-08" db="EMBL/GenBank/DDBJ databases">
        <title>Genome public.</title>
        <authorList>
            <person name="Liu C."/>
            <person name="Sun Q."/>
        </authorList>
    </citation>
    <scope>NUCLEOTIDE SEQUENCE</scope>
    <source>
        <strain evidence="5">BX8</strain>
    </source>
</reference>
<dbReference type="PANTHER" id="PTHR43691">
    <property type="entry name" value="URIDINE PHOSPHORYLASE"/>
    <property type="match status" value="1"/>
</dbReference>
<dbReference type="SUPFAM" id="SSF53167">
    <property type="entry name" value="Purine and uridine phosphorylases"/>
    <property type="match status" value="1"/>
</dbReference>
<accession>A0A923IE82</accession>
<name>A0A923IE82_9FIRM</name>
<gene>
    <name evidence="5" type="ORF">H8S23_08910</name>
</gene>
<dbReference type="PANTHER" id="PTHR43691:SF11">
    <property type="entry name" value="FI09636P-RELATED"/>
    <property type="match status" value="1"/>
</dbReference>
<organism evidence="5 6">
    <name type="scientific">Anaerofilum hominis</name>
    <dbReference type="NCBI Taxonomy" id="2763016"/>
    <lineage>
        <taxon>Bacteria</taxon>
        <taxon>Bacillati</taxon>
        <taxon>Bacillota</taxon>
        <taxon>Clostridia</taxon>
        <taxon>Eubacteriales</taxon>
        <taxon>Oscillospiraceae</taxon>
        <taxon>Anaerofilum</taxon>
    </lineage>
</organism>
<protein>
    <recommendedName>
        <fullName evidence="2">Uridine phosphorylase</fullName>
        <ecNumber evidence="1">2.4.2.3</ecNumber>
    </recommendedName>
</protein>
<proteinExistence type="predicted"/>
<evidence type="ECO:0000313" key="6">
    <source>
        <dbReference type="Proteomes" id="UP000659630"/>
    </source>
</evidence>
<evidence type="ECO:0000256" key="1">
    <source>
        <dbReference type="ARBA" id="ARBA00011888"/>
    </source>
</evidence>
<dbReference type="GO" id="GO:0006152">
    <property type="term" value="P:purine nucleoside catabolic process"/>
    <property type="evidence" value="ECO:0007669"/>
    <property type="project" value="TreeGrafter"/>
</dbReference>
<comment type="caution">
    <text evidence="5">The sequence shown here is derived from an EMBL/GenBank/DDBJ whole genome shotgun (WGS) entry which is preliminary data.</text>
</comment>
<dbReference type="InterPro" id="IPR035994">
    <property type="entry name" value="Nucleoside_phosphorylase_sf"/>
</dbReference>
<dbReference type="GO" id="GO:0005829">
    <property type="term" value="C:cytosol"/>
    <property type="evidence" value="ECO:0007669"/>
    <property type="project" value="TreeGrafter"/>
</dbReference>
<dbReference type="GO" id="GO:0004731">
    <property type="term" value="F:purine-nucleoside phosphorylase activity"/>
    <property type="evidence" value="ECO:0007669"/>
    <property type="project" value="TreeGrafter"/>
</dbReference>
<dbReference type="InterPro" id="IPR000845">
    <property type="entry name" value="Nucleoside_phosphorylase_d"/>
</dbReference>
<evidence type="ECO:0000256" key="2">
    <source>
        <dbReference type="ARBA" id="ARBA00021980"/>
    </source>
</evidence>
<feature type="domain" description="Nucleoside phosphorylase" evidence="4">
    <location>
        <begin position="15"/>
        <end position="203"/>
    </location>
</feature>
<dbReference type="EC" id="2.4.2.3" evidence="1"/>
<dbReference type="AlphaFoldDB" id="A0A923IE82"/>
<dbReference type="Gene3D" id="3.40.50.1580">
    <property type="entry name" value="Nucleoside phosphorylase domain"/>
    <property type="match status" value="1"/>
</dbReference>
<evidence type="ECO:0000259" key="4">
    <source>
        <dbReference type="Pfam" id="PF01048"/>
    </source>
</evidence>
<dbReference type="GO" id="GO:0004850">
    <property type="term" value="F:uridine phosphorylase activity"/>
    <property type="evidence" value="ECO:0007669"/>
    <property type="project" value="UniProtKB-EC"/>
</dbReference>
<dbReference type="Proteomes" id="UP000659630">
    <property type="component" value="Unassembled WGS sequence"/>
</dbReference>
<dbReference type="RefSeq" id="WP_186887997.1">
    <property type="nucleotide sequence ID" value="NZ_JACONZ010000003.1"/>
</dbReference>